<dbReference type="STRING" id="658057.SAMN04488032_109125"/>
<name>A0A1Y5T5J7_9RHOB</name>
<reference evidence="2 3" key="1">
    <citation type="submission" date="2017-03" db="EMBL/GenBank/DDBJ databases">
        <authorList>
            <person name="Afonso C.L."/>
            <person name="Miller P.J."/>
            <person name="Scott M.A."/>
            <person name="Spackman E."/>
            <person name="Goraichik I."/>
            <person name="Dimitrov K.M."/>
            <person name="Suarez D.L."/>
            <person name="Swayne D.E."/>
        </authorList>
    </citation>
    <scope>NUCLEOTIDE SEQUENCE [LARGE SCALE GENOMIC DNA]</scope>
    <source>
        <strain evidence="2 3">CECT 7971</strain>
    </source>
</reference>
<evidence type="ECO:0000256" key="1">
    <source>
        <dbReference type="SAM" id="SignalP"/>
    </source>
</evidence>
<protein>
    <submittedName>
        <fullName evidence="2">Uncharacterized protein</fullName>
    </submittedName>
</protein>
<evidence type="ECO:0000313" key="3">
    <source>
        <dbReference type="Proteomes" id="UP000193307"/>
    </source>
</evidence>
<dbReference type="EMBL" id="FWFW01000009">
    <property type="protein sequence ID" value="SLN54557.1"/>
    <property type="molecule type" value="Genomic_DNA"/>
</dbReference>
<feature type="signal peptide" evidence="1">
    <location>
        <begin position="1"/>
        <end position="26"/>
    </location>
</feature>
<proteinExistence type="predicted"/>
<dbReference type="Proteomes" id="UP000193307">
    <property type="component" value="Unassembled WGS sequence"/>
</dbReference>
<evidence type="ECO:0000313" key="2">
    <source>
        <dbReference type="EMBL" id="SLN54557.1"/>
    </source>
</evidence>
<keyword evidence="3" id="KW-1185">Reference proteome</keyword>
<organism evidence="2 3">
    <name type="scientific">Pacificibacter marinus</name>
    <dbReference type="NCBI Taxonomy" id="658057"/>
    <lineage>
        <taxon>Bacteria</taxon>
        <taxon>Pseudomonadati</taxon>
        <taxon>Pseudomonadota</taxon>
        <taxon>Alphaproteobacteria</taxon>
        <taxon>Rhodobacterales</taxon>
        <taxon>Roseobacteraceae</taxon>
        <taxon>Pacificibacter</taxon>
    </lineage>
</organism>
<dbReference type="RefSeq" id="WP_085849922.1">
    <property type="nucleotide sequence ID" value="NZ_FNZV01000009.1"/>
</dbReference>
<feature type="chain" id="PRO_5010994902" evidence="1">
    <location>
        <begin position="27"/>
        <end position="96"/>
    </location>
</feature>
<gene>
    <name evidence="2" type="ORF">PAM7971_02816</name>
</gene>
<dbReference type="AlphaFoldDB" id="A0A1Y5T5J7"/>
<sequence>MRKRQFTAHAAALATALMFTTAPSFSASGNDPIGGIDIIINEDPGSHPIKPFSLDQDEFKTFNGLKDTAGLDLVLSTVSKRIDADDARHTSIKIQL</sequence>
<accession>A0A1Y5T5J7</accession>
<keyword evidence="1" id="KW-0732">Signal</keyword>